<sequence length="116" mass="12624">MTAQAEQTVDMYLGLTPGQFGMIMSLTSLSRQLQQLVEGEDMKALMLKSIEDHGSKTTADNLAWVRSQRNHLLNILHGVLVSQNLLAQVDDALVAELTAPNSTADADNNQNENSGE</sequence>
<organism evidence="1 2">
    <name type="scientific">Erwinia phage Hena1</name>
    <dbReference type="NCBI Taxonomy" id="2678601"/>
    <lineage>
        <taxon>Viruses</taxon>
        <taxon>Duplodnaviria</taxon>
        <taxon>Heunggongvirae</taxon>
        <taxon>Uroviricota</taxon>
        <taxon>Caudoviricetes</taxon>
        <taxon>Vequintavirinae</taxon>
        <taxon>Henunavirus</taxon>
        <taxon>Henunavirus hena1</taxon>
    </lineage>
</organism>
<proteinExistence type="predicted"/>
<name>A0A6B9J5U1_9CAUD</name>
<protein>
    <submittedName>
        <fullName evidence="1">Uncharacterized protein</fullName>
    </submittedName>
</protein>
<evidence type="ECO:0000313" key="2">
    <source>
        <dbReference type="Proteomes" id="UP000433183"/>
    </source>
</evidence>
<evidence type="ECO:0000313" key="1">
    <source>
        <dbReference type="EMBL" id="QGZ16321.1"/>
    </source>
</evidence>
<dbReference type="EMBL" id="MN732867">
    <property type="protein sequence ID" value="QGZ16321.1"/>
    <property type="molecule type" value="Genomic_DNA"/>
</dbReference>
<gene>
    <name evidence="1" type="ORF">Hena1_01710</name>
</gene>
<accession>A0A6B9J5U1</accession>
<reference evidence="1 2" key="1">
    <citation type="submission" date="2019-11" db="EMBL/GenBank/DDBJ databases">
        <title>Characterization of a new Erwinia amylovora bacteriophage.</title>
        <authorList>
            <person name="Valentovich L.N."/>
            <person name="Akhremchuk A.E."/>
            <person name="Besarab N.V."/>
            <person name="Lagonenko A.L."/>
        </authorList>
    </citation>
    <scope>NUCLEOTIDE SEQUENCE [LARGE SCALE GENOMIC DNA]</scope>
</reference>
<keyword evidence="2" id="KW-1185">Reference proteome</keyword>
<dbReference type="Proteomes" id="UP000433183">
    <property type="component" value="Segment"/>
</dbReference>